<reference evidence="3" key="1">
    <citation type="journal article" date="2023" name="IScience">
        <title>Live-bearing cockroach genome reveals convergent evolutionary mechanisms linked to viviparity in insects and beyond.</title>
        <authorList>
            <person name="Fouks B."/>
            <person name="Harrison M.C."/>
            <person name="Mikhailova A.A."/>
            <person name="Marchal E."/>
            <person name="English S."/>
            <person name="Carruthers M."/>
            <person name="Jennings E.C."/>
            <person name="Chiamaka E.L."/>
            <person name="Frigard R.A."/>
            <person name="Pippel M."/>
            <person name="Attardo G.M."/>
            <person name="Benoit J.B."/>
            <person name="Bornberg-Bauer E."/>
            <person name="Tobe S.S."/>
        </authorList>
    </citation>
    <scope>NUCLEOTIDE SEQUENCE</scope>
    <source>
        <strain evidence="3">Stay&amp;Tobe</strain>
    </source>
</reference>
<dbReference type="InterPro" id="IPR010711">
    <property type="entry name" value="PLA2G12"/>
</dbReference>
<evidence type="ECO:0000256" key="2">
    <source>
        <dbReference type="ARBA" id="ARBA00022525"/>
    </source>
</evidence>
<gene>
    <name evidence="3" type="ORF">L9F63_008522</name>
</gene>
<dbReference type="GO" id="GO:0006644">
    <property type="term" value="P:phospholipid metabolic process"/>
    <property type="evidence" value="ECO:0007669"/>
    <property type="project" value="InterPro"/>
</dbReference>
<dbReference type="GO" id="GO:0050482">
    <property type="term" value="P:arachidonate secretion"/>
    <property type="evidence" value="ECO:0007669"/>
    <property type="project" value="InterPro"/>
</dbReference>
<dbReference type="GO" id="GO:0005509">
    <property type="term" value="F:calcium ion binding"/>
    <property type="evidence" value="ECO:0007669"/>
    <property type="project" value="InterPro"/>
</dbReference>
<protein>
    <recommendedName>
        <fullName evidence="5">Group XIIA secretory phospholipase A2</fullName>
    </recommendedName>
</protein>
<comment type="caution">
    <text evidence="3">The sequence shown here is derived from an EMBL/GenBank/DDBJ whole genome shotgun (WGS) entry which is preliminary data.</text>
</comment>
<dbReference type="Proteomes" id="UP001233999">
    <property type="component" value="Unassembled WGS sequence"/>
</dbReference>
<evidence type="ECO:0008006" key="5">
    <source>
        <dbReference type="Google" id="ProtNLM"/>
    </source>
</evidence>
<organism evidence="3 4">
    <name type="scientific">Diploptera punctata</name>
    <name type="common">Pacific beetle cockroach</name>
    <dbReference type="NCBI Taxonomy" id="6984"/>
    <lineage>
        <taxon>Eukaryota</taxon>
        <taxon>Metazoa</taxon>
        <taxon>Ecdysozoa</taxon>
        <taxon>Arthropoda</taxon>
        <taxon>Hexapoda</taxon>
        <taxon>Insecta</taxon>
        <taxon>Pterygota</taxon>
        <taxon>Neoptera</taxon>
        <taxon>Polyneoptera</taxon>
        <taxon>Dictyoptera</taxon>
        <taxon>Blattodea</taxon>
        <taxon>Blaberoidea</taxon>
        <taxon>Blaberidae</taxon>
        <taxon>Diplopterinae</taxon>
        <taxon>Diploptera</taxon>
    </lineage>
</organism>
<sequence>MEIPKMKIFVYVLTFLGYAWSGYGSGIISNLRDAVLAAEHVFGDVLENVITLAKKFKVVHEVFDAAVEEECKFTCSNGGKSVKNKYHIPTSNGCGSLGLQIPTEWVGEMTSCCNDHDICYDTCNQDKEHCDFEFKRCLYKMCEKYETAAGATVGKGCKAAAKMLFTGTLTLGCKSYIDCQTKACYCAPPKYKGHSTGGEYGEL</sequence>
<evidence type="ECO:0000313" key="3">
    <source>
        <dbReference type="EMBL" id="KAJ9574108.1"/>
    </source>
</evidence>
<dbReference type="PANTHER" id="PTHR12824:SF8">
    <property type="entry name" value="GXIVSPLA2, ISOFORM A"/>
    <property type="match status" value="1"/>
</dbReference>
<dbReference type="AlphaFoldDB" id="A0AAD8E1R4"/>
<name>A0AAD8E1R4_DIPPU</name>
<dbReference type="PANTHER" id="PTHR12824">
    <property type="entry name" value="GROUP XII SECRETORY PHOSPHOLIPASE A2 FAMILY MEMBER"/>
    <property type="match status" value="1"/>
</dbReference>
<reference evidence="3" key="2">
    <citation type="submission" date="2023-05" db="EMBL/GenBank/DDBJ databases">
        <authorList>
            <person name="Fouks B."/>
        </authorList>
    </citation>
    <scope>NUCLEOTIDE SEQUENCE</scope>
    <source>
        <strain evidence="3">Stay&amp;Tobe</strain>
        <tissue evidence="3">Testes</tissue>
    </source>
</reference>
<keyword evidence="2" id="KW-0964">Secreted</keyword>
<dbReference type="InterPro" id="IPR036444">
    <property type="entry name" value="PLipase_A2_dom_sf"/>
</dbReference>
<proteinExistence type="predicted"/>
<comment type="subcellular location">
    <subcellularLocation>
        <location evidence="1">Secreted</location>
    </subcellularLocation>
</comment>
<evidence type="ECO:0000313" key="4">
    <source>
        <dbReference type="Proteomes" id="UP001233999"/>
    </source>
</evidence>
<dbReference type="GO" id="GO:0005576">
    <property type="term" value="C:extracellular region"/>
    <property type="evidence" value="ECO:0007669"/>
    <property type="project" value="UniProtKB-SubCell"/>
</dbReference>
<keyword evidence="4" id="KW-1185">Reference proteome</keyword>
<dbReference type="SUPFAM" id="SSF48619">
    <property type="entry name" value="Phospholipase A2, PLA2"/>
    <property type="match status" value="1"/>
</dbReference>
<dbReference type="GO" id="GO:0016042">
    <property type="term" value="P:lipid catabolic process"/>
    <property type="evidence" value="ECO:0007669"/>
    <property type="project" value="InterPro"/>
</dbReference>
<dbReference type="PROSITE" id="PS00118">
    <property type="entry name" value="PA2_HIS"/>
    <property type="match status" value="1"/>
</dbReference>
<dbReference type="Pfam" id="PF06951">
    <property type="entry name" value="PLA2G12"/>
    <property type="match status" value="1"/>
</dbReference>
<dbReference type="GO" id="GO:0004623">
    <property type="term" value="F:phospholipase A2 activity"/>
    <property type="evidence" value="ECO:0007669"/>
    <property type="project" value="InterPro"/>
</dbReference>
<evidence type="ECO:0000256" key="1">
    <source>
        <dbReference type="ARBA" id="ARBA00004613"/>
    </source>
</evidence>
<dbReference type="EMBL" id="JASPKZ010010655">
    <property type="protein sequence ID" value="KAJ9574108.1"/>
    <property type="molecule type" value="Genomic_DNA"/>
</dbReference>
<dbReference type="InterPro" id="IPR033113">
    <property type="entry name" value="PLA2_histidine"/>
</dbReference>
<accession>A0AAD8E1R4</accession>
<dbReference type="Gene3D" id="1.20.90.10">
    <property type="entry name" value="Phospholipase A2 domain"/>
    <property type="match status" value="1"/>
</dbReference>